<evidence type="ECO:0000256" key="2">
    <source>
        <dbReference type="ARBA" id="ARBA00022963"/>
    </source>
</evidence>
<evidence type="ECO:0000313" key="6">
    <source>
        <dbReference type="EMBL" id="SLM95343.1"/>
    </source>
</evidence>
<proteinExistence type="predicted"/>
<dbReference type="OrthoDB" id="262125at2"/>
<evidence type="ECO:0000256" key="4">
    <source>
        <dbReference type="SAM" id="MobiDB-lite"/>
    </source>
</evidence>
<reference evidence="6 7" key="1">
    <citation type="submission" date="2017-02" db="EMBL/GenBank/DDBJ databases">
        <authorList>
            <person name="Peterson S.W."/>
        </authorList>
    </citation>
    <scope>NUCLEOTIDE SEQUENCE [LARGE SCALE GENOMIC DNA]</scope>
    <source>
        <strain evidence="6 7">CIP104813</strain>
    </source>
</reference>
<feature type="region of interest" description="Disordered" evidence="4">
    <location>
        <begin position="355"/>
        <end position="375"/>
    </location>
</feature>
<keyword evidence="3" id="KW-0443">Lipid metabolism</keyword>
<dbReference type="EMBL" id="FWFG01000109">
    <property type="protein sequence ID" value="SLM95343.1"/>
    <property type="molecule type" value="Genomic_DNA"/>
</dbReference>
<sequence length="375" mass="40503">MVPRPFLPEPTGPRLIGTTVAEVVDVSRPEIFAPGDRPRSLPVQIWYPASAASEQPEPYVRDPHVFDGVLDRIGAPRALAAAWGRLPSHATVDAPVAAGRFPVVIISQGNLGYRQSQSVQVEELVSHGYIVVSLDQPGTVGSALLADGTRIPYRGASVLKPLIDQSIEPQETAPRLDADPMPEGLASYLAADPRAVLDWLSTAANPLRASMDLERVGAMGMSLGGYTTSQWCTGDPRVRACLIIDAPMTVDAVARRFTVPTLWMTRSADDMAAEGWPAVEVRHVDGTQRAAYRTATGDAWYVTVDGLFHADLTDAPYGAPGLSLLGMTSRKAGGRVHEIMRTLTLDFFDRTVRGSDRPSTLDAPPWPDVHIDARR</sequence>
<evidence type="ECO:0000313" key="7">
    <source>
        <dbReference type="Proteomes" id="UP000195981"/>
    </source>
</evidence>
<keyword evidence="2" id="KW-0442">Lipid degradation</keyword>
<dbReference type="Proteomes" id="UP000195981">
    <property type="component" value="Unassembled WGS sequence"/>
</dbReference>
<dbReference type="InterPro" id="IPR041127">
    <property type="entry name" value="PET_hydrolase/cutinase-like"/>
</dbReference>
<dbReference type="SUPFAM" id="SSF53474">
    <property type="entry name" value="alpha/beta-Hydrolases"/>
    <property type="match status" value="1"/>
</dbReference>
<dbReference type="InterPro" id="IPR029058">
    <property type="entry name" value="AB_hydrolase_fold"/>
</dbReference>
<gene>
    <name evidence="6" type="ORF">FM110_12610</name>
</gene>
<dbReference type="GO" id="GO:0016042">
    <property type="term" value="P:lipid catabolic process"/>
    <property type="evidence" value="ECO:0007669"/>
    <property type="project" value="UniProtKB-KW"/>
</dbReference>
<evidence type="ECO:0000256" key="1">
    <source>
        <dbReference type="ARBA" id="ARBA00022801"/>
    </source>
</evidence>
<dbReference type="PANTHER" id="PTHR10272">
    <property type="entry name" value="PLATELET-ACTIVATING FACTOR ACETYLHYDROLASE"/>
    <property type="match status" value="1"/>
</dbReference>
<dbReference type="GO" id="GO:0003847">
    <property type="term" value="F:1-alkyl-2-acetylglycerophosphocholine esterase activity"/>
    <property type="evidence" value="ECO:0007669"/>
    <property type="project" value="TreeGrafter"/>
</dbReference>
<dbReference type="AlphaFoldDB" id="A0A1X6X8B5"/>
<evidence type="ECO:0000259" key="5">
    <source>
        <dbReference type="Pfam" id="PF12740"/>
    </source>
</evidence>
<keyword evidence="1" id="KW-0378">Hydrolase</keyword>
<name>A0A1X6X8B5_9MICO</name>
<dbReference type="PANTHER" id="PTHR10272:SF0">
    <property type="entry name" value="PLATELET-ACTIVATING FACTOR ACETYLHYDROLASE"/>
    <property type="match status" value="1"/>
</dbReference>
<accession>A0A1X6X8B5</accession>
<organism evidence="6 7">
    <name type="scientific">Brachybacterium nesterenkovii</name>
    <dbReference type="NCBI Taxonomy" id="47847"/>
    <lineage>
        <taxon>Bacteria</taxon>
        <taxon>Bacillati</taxon>
        <taxon>Actinomycetota</taxon>
        <taxon>Actinomycetes</taxon>
        <taxon>Micrococcales</taxon>
        <taxon>Dermabacteraceae</taxon>
        <taxon>Brachybacterium</taxon>
    </lineage>
</organism>
<keyword evidence="7" id="KW-1185">Reference proteome</keyword>
<dbReference type="RefSeq" id="WP_087105101.1">
    <property type="nucleotide sequence ID" value="NZ_FWFG01000109.1"/>
</dbReference>
<feature type="domain" description="PET hydrolase/cutinase-like" evidence="5">
    <location>
        <begin position="194"/>
        <end position="274"/>
    </location>
</feature>
<dbReference type="Pfam" id="PF12740">
    <property type="entry name" value="PETase"/>
    <property type="match status" value="1"/>
</dbReference>
<evidence type="ECO:0000256" key="3">
    <source>
        <dbReference type="ARBA" id="ARBA00023098"/>
    </source>
</evidence>
<dbReference type="Gene3D" id="3.40.50.1820">
    <property type="entry name" value="alpha/beta hydrolase"/>
    <property type="match status" value="1"/>
</dbReference>
<protein>
    <submittedName>
        <fullName evidence="6">Lipase</fullName>
    </submittedName>
</protein>